<accession>A0A6L9S295</accession>
<evidence type="ECO:0000259" key="2">
    <source>
        <dbReference type="Pfam" id="PF26563"/>
    </source>
</evidence>
<dbReference type="RefSeq" id="WP_163732506.1">
    <property type="nucleotide sequence ID" value="NZ_JAAGOA010000002.1"/>
</dbReference>
<reference evidence="3 4" key="1">
    <citation type="submission" date="2020-02" db="EMBL/GenBank/DDBJ databases">
        <authorList>
            <person name="Li X.-J."/>
            <person name="Han X.-M."/>
        </authorList>
    </citation>
    <scope>NUCLEOTIDE SEQUENCE [LARGE SCALE GENOMIC DNA]</scope>
    <source>
        <strain evidence="3 4">CCTCC AB 2017055</strain>
    </source>
</reference>
<evidence type="ECO:0000313" key="4">
    <source>
        <dbReference type="Proteomes" id="UP000475214"/>
    </source>
</evidence>
<keyword evidence="4" id="KW-1185">Reference proteome</keyword>
<dbReference type="InterPro" id="IPR027417">
    <property type="entry name" value="P-loop_NTPase"/>
</dbReference>
<feature type="domain" description="Rv3660c-like CheY-like N-terminal" evidence="2">
    <location>
        <begin position="26"/>
        <end position="132"/>
    </location>
</feature>
<dbReference type="GO" id="GO:0009898">
    <property type="term" value="C:cytoplasmic side of plasma membrane"/>
    <property type="evidence" value="ECO:0007669"/>
    <property type="project" value="TreeGrafter"/>
</dbReference>
<proteinExistence type="predicted"/>
<dbReference type="Proteomes" id="UP000475214">
    <property type="component" value="Unassembled WGS sequence"/>
</dbReference>
<dbReference type="GO" id="GO:0051782">
    <property type="term" value="P:negative regulation of cell division"/>
    <property type="evidence" value="ECO:0007669"/>
    <property type="project" value="TreeGrafter"/>
</dbReference>
<dbReference type="Pfam" id="PF26563">
    <property type="entry name" value="Rv3660c_N"/>
    <property type="match status" value="1"/>
</dbReference>
<dbReference type="PANTHER" id="PTHR43384">
    <property type="entry name" value="SEPTUM SITE-DETERMINING PROTEIN MIND HOMOLOG, CHLOROPLASTIC-RELATED"/>
    <property type="match status" value="1"/>
</dbReference>
<dbReference type="EMBL" id="JAAGOA010000002">
    <property type="protein sequence ID" value="NED99136.1"/>
    <property type="molecule type" value="Genomic_DNA"/>
</dbReference>
<organism evidence="3 4">
    <name type="scientific">Phytoactinopolyspora halotolerans</name>
    <dbReference type="NCBI Taxonomy" id="1981512"/>
    <lineage>
        <taxon>Bacteria</taxon>
        <taxon>Bacillati</taxon>
        <taxon>Actinomycetota</taxon>
        <taxon>Actinomycetes</taxon>
        <taxon>Jiangellales</taxon>
        <taxon>Jiangellaceae</taxon>
        <taxon>Phytoactinopolyspora</taxon>
    </lineage>
</organism>
<dbReference type="AlphaFoldDB" id="A0A6L9S295"/>
<sequence>MRSPTTRSHTTDASPFSPPPPRPLIVTADDALLDDLLRIAAAAGADIDVASDADSARAAWAPVPMVIVGEDQAAGLAHLAPPRRRDVHLVTRSRDDPAVWRHAVDLGAERVAVLPEDESWLADRIADATEGDGSSALVVGVIGGRGGAGSSVLATALALTACRRSLSTMLVDFDPLGGGLDLALGAEEAVGLRWPDLAGSRGRLSARALRGELPGKHGLTVLSWDRGDLLAVTPESAQAVLGAAQRACDLVVLDLPRKLDPAAEQAAAVCATVLLVVPAELRAVAAASRVAAALIPLVRDVRVVCRGPARARIGGPEVAAALELPLAAHMAAERRLTDHLDRGDPPGLHDRGPLASTSGRLLDDLLFEHQLSAP</sequence>
<dbReference type="GO" id="GO:0005524">
    <property type="term" value="F:ATP binding"/>
    <property type="evidence" value="ECO:0007669"/>
    <property type="project" value="TreeGrafter"/>
</dbReference>
<dbReference type="SUPFAM" id="SSF52540">
    <property type="entry name" value="P-loop containing nucleoside triphosphate hydrolases"/>
    <property type="match status" value="1"/>
</dbReference>
<evidence type="ECO:0000256" key="1">
    <source>
        <dbReference type="SAM" id="MobiDB-lite"/>
    </source>
</evidence>
<dbReference type="InterPro" id="IPR059050">
    <property type="entry name" value="Rv3660c_N"/>
</dbReference>
<dbReference type="PANTHER" id="PTHR43384:SF11">
    <property type="entry name" value="SEPTUM SITE DETERMINING PROTEIN"/>
    <property type="match status" value="1"/>
</dbReference>
<feature type="compositionally biased region" description="Polar residues" evidence="1">
    <location>
        <begin position="1"/>
        <end position="13"/>
    </location>
</feature>
<protein>
    <submittedName>
        <fullName evidence="3">Septum site-determining protein</fullName>
    </submittedName>
</protein>
<dbReference type="InterPro" id="IPR022521">
    <property type="entry name" value="Rv3660c"/>
</dbReference>
<gene>
    <name evidence="3" type="ORF">G1H10_03030</name>
</gene>
<dbReference type="Gene3D" id="3.40.50.300">
    <property type="entry name" value="P-loop containing nucleotide triphosphate hydrolases"/>
    <property type="match status" value="1"/>
</dbReference>
<dbReference type="GO" id="GO:0016887">
    <property type="term" value="F:ATP hydrolysis activity"/>
    <property type="evidence" value="ECO:0007669"/>
    <property type="project" value="TreeGrafter"/>
</dbReference>
<dbReference type="GO" id="GO:0005829">
    <property type="term" value="C:cytosol"/>
    <property type="evidence" value="ECO:0007669"/>
    <property type="project" value="TreeGrafter"/>
</dbReference>
<name>A0A6L9S295_9ACTN</name>
<evidence type="ECO:0000313" key="3">
    <source>
        <dbReference type="EMBL" id="NED99136.1"/>
    </source>
</evidence>
<feature type="region of interest" description="Disordered" evidence="1">
    <location>
        <begin position="1"/>
        <end position="23"/>
    </location>
</feature>
<dbReference type="NCBIfam" id="TIGR03815">
    <property type="entry name" value="CpaE_hom_Actino"/>
    <property type="match status" value="1"/>
</dbReference>
<comment type="caution">
    <text evidence="3">The sequence shown here is derived from an EMBL/GenBank/DDBJ whole genome shotgun (WGS) entry which is preliminary data.</text>
</comment>
<dbReference type="InterPro" id="IPR050625">
    <property type="entry name" value="ParA/MinD_ATPase"/>
</dbReference>